<sequence length="62" mass="7079">MSDEYLTPEAARARYIEEHELSGLDEQTLEHLVPKFPKGTREYALYAEQLNAALDGLRRGKS</sequence>
<keyword evidence="2" id="KW-1185">Reference proteome</keyword>
<evidence type="ECO:0000313" key="1">
    <source>
        <dbReference type="EMBL" id="SEC74930.1"/>
    </source>
</evidence>
<gene>
    <name evidence="1" type="ORF">SAMN04489793_3112</name>
</gene>
<evidence type="ECO:0000313" key="2">
    <source>
        <dbReference type="Proteomes" id="UP000182241"/>
    </source>
</evidence>
<organism evidence="1 2">
    <name type="scientific">Tsukamurella tyrosinosolvens</name>
    <dbReference type="NCBI Taxonomy" id="57704"/>
    <lineage>
        <taxon>Bacteria</taxon>
        <taxon>Bacillati</taxon>
        <taxon>Actinomycetota</taxon>
        <taxon>Actinomycetes</taxon>
        <taxon>Mycobacteriales</taxon>
        <taxon>Tsukamurellaceae</taxon>
        <taxon>Tsukamurella</taxon>
    </lineage>
</organism>
<accession>A0A1H4V2A1</accession>
<dbReference type="AlphaFoldDB" id="A0A1H4V2A1"/>
<protein>
    <submittedName>
        <fullName evidence="1">Uncharacterized protein</fullName>
    </submittedName>
</protein>
<name>A0A1H4V2A1_TSUTY</name>
<dbReference type="Proteomes" id="UP000182241">
    <property type="component" value="Unassembled WGS sequence"/>
</dbReference>
<reference evidence="2" key="1">
    <citation type="submission" date="2016-10" db="EMBL/GenBank/DDBJ databases">
        <authorList>
            <person name="Varghese N."/>
            <person name="Submissions S."/>
        </authorList>
    </citation>
    <scope>NUCLEOTIDE SEQUENCE [LARGE SCALE GENOMIC DNA]</scope>
    <source>
        <strain evidence="2">DSM 44234</strain>
    </source>
</reference>
<dbReference type="OrthoDB" id="9904451at2"/>
<dbReference type="EMBL" id="FNSA01000003">
    <property type="protein sequence ID" value="SEC74930.1"/>
    <property type="molecule type" value="Genomic_DNA"/>
</dbReference>
<proteinExistence type="predicted"/>
<dbReference type="RefSeq" id="WP_068742880.1">
    <property type="nucleotide sequence ID" value="NZ_FNSA01000003.1"/>
</dbReference>